<evidence type="ECO:0000256" key="1">
    <source>
        <dbReference type="SAM" id="MobiDB-lite"/>
    </source>
</evidence>
<dbReference type="AlphaFoldDB" id="A0A2P2KXX7"/>
<dbReference type="EMBL" id="GGEC01030101">
    <property type="protein sequence ID" value="MBX10585.1"/>
    <property type="molecule type" value="Transcribed_RNA"/>
</dbReference>
<dbReference type="PANTHER" id="PTHR34943:SF2">
    <property type="entry name" value="PROTEIN COFACTOR ASSEMBLY OF COMPLEX C SUBUNIT B CCB4, CHLOROPLASTIC"/>
    <property type="match status" value="1"/>
</dbReference>
<protein>
    <submittedName>
        <fullName evidence="2">Uncharacterized protein</fullName>
    </submittedName>
</protein>
<name>A0A2P2KXX7_RHIMU</name>
<feature type="region of interest" description="Disordered" evidence="1">
    <location>
        <begin position="18"/>
        <end position="47"/>
    </location>
</feature>
<organism evidence="2">
    <name type="scientific">Rhizophora mucronata</name>
    <name type="common">Asiatic mangrove</name>
    <dbReference type="NCBI Taxonomy" id="61149"/>
    <lineage>
        <taxon>Eukaryota</taxon>
        <taxon>Viridiplantae</taxon>
        <taxon>Streptophyta</taxon>
        <taxon>Embryophyta</taxon>
        <taxon>Tracheophyta</taxon>
        <taxon>Spermatophyta</taxon>
        <taxon>Magnoliopsida</taxon>
        <taxon>eudicotyledons</taxon>
        <taxon>Gunneridae</taxon>
        <taxon>Pentapetalae</taxon>
        <taxon>rosids</taxon>
        <taxon>fabids</taxon>
        <taxon>Malpighiales</taxon>
        <taxon>Rhizophoraceae</taxon>
        <taxon>Rhizophora</taxon>
    </lineage>
</organism>
<sequence length="96" mass="10464">MEAGTFLLHSATSWRPKCPFSPPPSRHLPNFRRPVKVSSNSQFKGPKPRKDWIADWVAENDDAVRSLPINVGGASLLAVLFNRAVSGIAPVADASR</sequence>
<dbReference type="InterPro" id="IPR044705">
    <property type="entry name" value="CCB4"/>
</dbReference>
<dbReference type="GO" id="GO:0010190">
    <property type="term" value="P:cytochrome b6f complex assembly"/>
    <property type="evidence" value="ECO:0007669"/>
    <property type="project" value="TreeGrafter"/>
</dbReference>
<dbReference type="PANTHER" id="PTHR34943">
    <property type="match status" value="1"/>
</dbReference>
<accession>A0A2P2KXX7</accession>
<evidence type="ECO:0000313" key="2">
    <source>
        <dbReference type="EMBL" id="MBX10585.1"/>
    </source>
</evidence>
<dbReference type="GO" id="GO:0009507">
    <property type="term" value="C:chloroplast"/>
    <property type="evidence" value="ECO:0007669"/>
    <property type="project" value="TreeGrafter"/>
</dbReference>
<reference evidence="2" key="1">
    <citation type="submission" date="2018-02" db="EMBL/GenBank/DDBJ databases">
        <title>Rhizophora mucronata_Transcriptome.</title>
        <authorList>
            <person name="Meera S.P."/>
            <person name="Sreeshan A."/>
            <person name="Augustine A."/>
        </authorList>
    </citation>
    <scope>NUCLEOTIDE SEQUENCE</scope>
    <source>
        <tissue evidence="2">Leaf</tissue>
    </source>
</reference>
<proteinExistence type="predicted"/>